<dbReference type="Pfam" id="PF00022">
    <property type="entry name" value="Actin"/>
    <property type="match status" value="1"/>
</dbReference>
<evidence type="ECO:0000256" key="10">
    <source>
        <dbReference type="ARBA" id="ARBA00051038"/>
    </source>
</evidence>
<gene>
    <name evidence="19" type="ORF">MEDL_8867</name>
</gene>
<sequence length="552" mass="61985">MPSTSLCWEDQLESEKDDLAWPQNSAKGCNSWTRDIDNNDAPVLTDGSPDLTGFTTHHATNSTPLGYSHLDIGSSSDVKYEYLIVATGLQLNYNKIKGLPEAFDTDPTVCSNYDYNYVQKTWPAIQNFKGGNAIFTFPNTPIKCAGAPQKIMYLAEDWWRKNGMREKANIIFNSSLGVIFGVKKYANSLNKVIESRGMKVNYKRNLIEVRPETREAIFQNLDSPTGETETFKIVKIWEFSTTEELYENLKNFLFQLFFRSLLVNAKDRRLVVCESILCPSQVRETLAKVLFIHFEVSSVMFGAGHLLSMLTLGTNTGLVIDLGYSETVVVPVYEGIPVIKALQAIPVAGKAVHRKIEDLLKDTAKITEDGEDKPVSEVPECLTEELLEDIKVRCCFLPTPPPSVEYPLDGGKILHISGEIREHSCEVLFEQDNEEVSVSTLILDAIIQCPIDMRKVLSENIVIIGGTSMLAGFHHRLRAELYDLLEKPKYKDSLAIKEFRFHQMPAKQNYAAWLGGAMMGALETLPSKSVTRDLYIINGHLTDWCSISSEKQ</sequence>
<evidence type="ECO:0000256" key="16">
    <source>
        <dbReference type="ARBA" id="ARBA00070160"/>
    </source>
</evidence>
<dbReference type="AlphaFoldDB" id="A0A8S3QE95"/>
<dbReference type="GO" id="GO:0048038">
    <property type="term" value="F:quinone binding"/>
    <property type="evidence" value="ECO:0007669"/>
    <property type="project" value="UniProtKB-KW"/>
</dbReference>
<evidence type="ECO:0000256" key="4">
    <source>
        <dbReference type="ARBA" id="ARBA00022630"/>
    </source>
</evidence>
<dbReference type="PANTHER" id="PTHR10632">
    <property type="entry name" value="SULFIDE:QUINONE OXIDOREDUCTASE"/>
    <property type="match status" value="1"/>
</dbReference>
<dbReference type="EC" id="1.8.5.8" evidence="15"/>
<evidence type="ECO:0000313" key="20">
    <source>
        <dbReference type="Proteomes" id="UP000683360"/>
    </source>
</evidence>
<dbReference type="GO" id="GO:0005739">
    <property type="term" value="C:mitochondrion"/>
    <property type="evidence" value="ECO:0007669"/>
    <property type="project" value="UniProtKB-SubCell"/>
</dbReference>
<keyword evidence="5" id="KW-0874">Quinone</keyword>
<evidence type="ECO:0000256" key="1">
    <source>
        <dbReference type="ARBA" id="ARBA00001974"/>
    </source>
</evidence>
<evidence type="ECO:0000256" key="5">
    <source>
        <dbReference type="ARBA" id="ARBA00022719"/>
    </source>
</evidence>
<protein>
    <recommendedName>
        <fullName evidence="16">Sulfide:quinone oxidoreductase, mitochondrial</fullName>
        <ecNumber evidence="15">1.8.5.8</ecNumber>
    </recommendedName>
    <alternativeName>
        <fullName evidence="17">Sulfide quinone oxidoreductase</fullName>
    </alternativeName>
</protein>
<dbReference type="InterPro" id="IPR036188">
    <property type="entry name" value="FAD/NAD-bd_sf"/>
</dbReference>
<evidence type="ECO:0000256" key="11">
    <source>
        <dbReference type="ARBA" id="ARBA00052810"/>
    </source>
</evidence>
<evidence type="ECO:0000256" key="14">
    <source>
        <dbReference type="ARBA" id="ARBA00060891"/>
    </source>
</evidence>
<comment type="similarity">
    <text evidence="18">Belongs to the actin family.</text>
</comment>
<comment type="cofactor">
    <cofactor evidence="1">
        <name>FAD</name>
        <dbReference type="ChEBI" id="CHEBI:57692"/>
    </cofactor>
</comment>
<dbReference type="EMBL" id="CAJPWZ010000466">
    <property type="protein sequence ID" value="CAG2193794.1"/>
    <property type="molecule type" value="Genomic_DNA"/>
</dbReference>
<keyword evidence="9" id="KW-0496">Mitochondrion</keyword>
<evidence type="ECO:0000256" key="3">
    <source>
        <dbReference type="ARBA" id="ARBA00004173"/>
    </source>
</evidence>
<comment type="catalytic activity">
    <reaction evidence="12">
        <text>a quinone + hydrogen sulfide + glutathione + H(+) = S-sulfanylglutathione + a quinol</text>
        <dbReference type="Rhea" id="RHEA:55156"/>
        <dbReference type="ChEBI" id="CHEBI:15378"/>
        <dbReference type="ChEBI" id="CHEBI:24646"/>
        <dbReference type="ChEBI" id="CHEBI:29919"/>
        <dbReference type="ChEBI" id="CHEBI:57925"/>
        <dbReference type="ChEBI" id="CHEBI:58905"/>
        <dbReference type="ChEBI" id="CHEBI:132124"/>
        <dbReference type="EC" id="1.8.5.8"/>
    </reaction>
    <physiologicalReaction direction="left-to-right" evidence="12">
        <dbReference type="Rhea" id="RHEA:55157"/>
    </physiologicalReaction>
</comment>
<dbReference type="PANTHER" id="PTHR10632:SF2">
    <property type="entry name" value="SULFIDE:QUINONE OXIDOREDUCTASE, MITOCHONDRIAL"/>
    <property type="match status" value="1"/>
</dbReference>
<dbReference type="Proteomes" id="UP000683360">
    <property type="component" value="Unassembled WGS sequence"/>
</dbReference>
<accession>A0A8S3QE95</accession>
<evidence type="ECO:0000313" key="19">
    <source>
        <dbReference type="EMBL" id="CAG2193794.1"/>
    </source>
</evidence>
<comment type="catalytic activity">
    <reaction evidence="11">
        <text>ubiquinone-10 + hydrogen sulfide + glutathione + H(+) = S-sulfanylglutathione + ubiquinol-10</text>
        <dbReference type="Rhea" id="RHEA:62608"/>
        <dbReference type="ChEBI" id="CHEBI:15378"/>
        <dbReference type="ChEBI" id="CHEBI:29919"/>
        <dbReference type="ChEBI" id="CHEBI:46245"/>
        <dbReference type="ChEBI" id="CHEBI:57925"/>
        <dbReference type="ChEBI" id="CHEBI:58905"/>
        <dbReference type="ChEBI" id="CHEBI:64183"/>
    </reaction>
    <physiologicalReaction direction="left-to-right" evidence="11">
        <dbReference type="Rhea" id="RHEA:62609"/>
    </physiologicalReaction>
</comment>
<dbReference type="GO" id="GO:0070221">
    <property type="term" value="P:sulfide oxidation, using sulfide:quinone oxidoreductase"/>
    <property type="evidence" value="ECO:0007669"/>
    <property type="project" value="TreeGrafter"/>
</dbReference>
<dbReference type="InterPro" id="IPR043129">
    <property type="entry name" value="ATPase_NBD"/>
</dbReference>
<dbReference type="Gene3D" id="3.90.640.10">
    <property type="entry name" value="Actin, Chain A, domain 4"/>
    <property type="match status" value="1"/>
</dbReference>
<reference evidence="19" key="1">
    <citation type="submission" date="2021-03" db="EMBL/GenBank/DDBJ databases">
        <authorList>
            <person name="Bekaert M."/>
        </authorList>
    </citation>
    <scope>NUCLEOTIDE SEQUENCE</scope>
</reference>
<dbReference type="Gene3D" id="3.50.50.60">
    <property type="entry name" value="FAD/NAD(P)-binding domain"/>
    <property type="match status" value="1"/>
</dbReference>
<name>A0A8S3QE95_MYTED</name>
<evidence type="ECO:0000256" key="18">
    <source>
        <dbReference type="RuleBase" id="RU000487"/>
    </source>
</evidence>
<dbReference type="FunFam" id="3.50.50.60:FF:000034">
    <property type="entry name" value="sulfide:quinone oxidoreductase, mitochondrial"/>
    <property type="match status" value="1"/>
</dbReference>
<comment type="caution">
    <text evidence="19">The sequence shown here is derived from an EMBL/GenBank/DDBJ whole genome shotgun (WGS) entry which is preliminary data.</text>
</comment>
<comment type="function">
    <text evidence="13">Catalyzes the oxidation of hydrogen sulfide with the help of a quinone, such as ubiquinone-10, giving rise to thiosulfate and ultimately to sulfane (molecular sulfur) atoms. Requires an additional electron acceptor; can use sulfite, sulfide or cyanide (in vitro). It is believed the in vivo electron acceptor is glutathione.</text>
</comment>
<comment type="function">
    <text evidence="2">Actins are highly conserved proteins that are involved in various types of cell motility and are ubiquitously expressed in all eukaryotic cells.</text>
</comment>
<dbReference type="GO" id="GO:0071949">
    <property type="term" value="F:FAD binding"/>
    <property type="evidence" value="ECO:0007669"/>
    <property type="project" value="TreeGrafter"/>
</dbReference>
<dbReference type="CDD" id="cd10207">
    <property type="entry name" value="ASKHA_NBD_Arp10"/>
    <property type="match status" value="1"/>
</dbReference>
<evidence type="ECO:0000256" key="15">
    <source>
        <dbReference type="ARBA" id="ARBA00066447"/>
    </source>
</evidence>
<dbReference type="SUPFAM" id="SSF51905">
    <property type="entry name" value="FAD/NAD(P)-binding domain"/>
    <property type="match status" value="1"/>
</dbReference>
<evidence type="ECO:0000256" key="13">
    <source>
        <dbReference type="ARBA" id="ARBA00059167"/>
    </source>
</evidence>
<dbReference type="SMART" id="SM00268">
    <property type="entry name" value="ACTIN"/>
    <property type="match status" value="1"/>
</dbReference>
<dbReference type="InterPro" id="IPR015904">
    <property type="entry name" value="Sulphide_quinone_reductase"/>
</dbReference>
<dbReference type="GO" id="GO:0106436">
    <property type="term" value="F:glutathione-dependent sulfide quinone oxidoreductase activity"/>
    <property type="evidence" value="ECO:0007669"/>
    <property type="project" value="UniProtKB-EC"/>
</dbReference>
<keyword evidence="7" id="KW-0809">Transit peptide</keyword>
<evidence type="ECO:0000256" key="12">
    <source>
        <dbReference type="ARBA" id="ARBA00052986"/>
    </source>
</evidence>
<organism evidence="19 20">
    <name type="scientific">Mytilus edulis</name>
    <name type="common">Blue mussel</name>
    <dbReference type="NCBI Taxonomy" id="6550"/>
    <lineage>
        <taxon>Eukaryota</taxon>
        <taxon>Metazoa</taxon>
        <taxon>Spiralia</taxon>
        <taxon>Lophotrochozoa</taxon>
        <taxon>Mollusca</taxon>
        <taxon>Bivalvia</taxon>
        <taxon>Autobranchia</taxon>
        <taxon>Pteriomorphia</taxon>
        <taxon>Mytilida</taxon>
        <taxon>Mytiloidea</taxon>
        <taxon>Mytilidae</taxon>
        <taxon>Mytilinae</taxon>
        <taxon>Mytilus</taxon>
    </lineage>
</organism>
<keyword evidence="6" id="KW-0274">FAD</keyword>
<keyword evidence="20" id="KW-1185">Reference proteome</keyword>
<evidence type="ECO:0000256" key="6">
    <source>
        <dbReference type="ARBA" id="ARBA00022827"/>
    </source>
</evidence>
<dbReference type="SUPFAM" id="SSF53067">
    <property type="entry name" value="Actin-like ATPase domain"/>
    <property type="match status" value="2"/>
</dbReference>
<evidence type="ECO:0000256" key="2">
    <source>
        <dbReference type="ARBA" id="ARBA00003520"/>
    </source>
</evidence>
<evidence type="ECO:0000256" key="8">
    <source>
        <dbReference type="ARBA" id="ARBA00023002"/>
    </source>
</evidence>
<proteinExistence type="inferred from homology"/>
<comment type="catalytic activity">
    <reaction evidence="10">
        <text>ubiquinone-10 + hydrogen sulfide + sulfite + 2 H(+) = ubiquinol-10 + thiosulfate</text>
        <dbReference type="Rhea" id="RHEA:38359"/>
        <dbReference type="ChEBI" id="CHEBI:15378"/>
        <dbReference type="ChEBI" id="CHEBI:17359"/>
        <dbReference type="ChEBI" id="CHEBI:29919"/>
        <dbReference type="ChEBI" id="CHEBI:33542"/>
        <dbReference type="ChEBI" id="CHEBI:46245"/>
        <dbReference type="ChEBI" id="CHEBI:64183"/>
    </reaction>
    <physiologicalReaction direction="left-to-right" evidence="10">
        <dbReference type="Rhea" id="RHEA:38360"/>
    </physiologicalReaction>
</comment>
<dbReference type="Gene3D" id="3.30.420.40">
    <property type="match status" value="2"/>
</dbReference>
<keyword evidence="4" id="KW-0285">Flavoprotein</keyword>
<dbReference type="InterPro" id="IPR004000">
    <property type="entry name" value="Actin"/>
</dbReference>
<evidence type="ECO:0000256" key="7">
    <source>
        <dbReference type="ARBA" id="ARBA00022946"/>
    </source>
</evidence>
<keyword evidence="8" id="KW-0560">Oxidoreductase</keyword>
<evidence type="ECO:0000256" key="9">
    <source>
        <dbReference type="ARBA" id="ARBA00023128"/>
    </source>
</evidence>
<dbReference type="OrthoDB" id="337660at2759"/>
<comment type="similarity">
    <text evidence="14">Belongs to the SQRD family.</text>
</comment>
<comment type="subcellular location">
    <subcellularLocation>
        <location evidence="3">Mitochondrion</location>
    </subcellularLocation>
</comment>
<dbReference type="GO" id="GO:0070224">
    <property type="term" value="F:sulfide:quinone oxidoreductase activity"/>
    <property type="evidence" value="ECO:0007669"/>
    <property type="project" value="TreeGrafter"/>
</dbReference>
<evidence type="ECO:0000256" key="17">
    <source>
        <dbReference type="ARBA" id="ARBA00082958"/>
    </source>
</evidence>